<evidence type="ECO:0000256" key="4">
    <source>
        <dbReference type="PROSITE-ProRule" id="PRU00335"/>
    </source>
</evidence>
<keyword evidence="7" id="KW-1185">Reference proteome</keyword>
<dbReference type="PRINTS" id="PR00455">
    <property type="entry name" value="HTHTETR"/>
</dbReference>
<keyword evidence="2 4" id="KW-0238">DNA-binding</keyword>
<gene>
    <name evidence="6" type="ORF">EV665_10631</name>
</gene>
<dbReference type="SUPFAM" id="SSF48498">
    <property type="entry name" value="Tetracyclin repressor-like, C-terminal domain"/>
    <property type="match status" value="1"/>
</dbReference>
<keyword evidence="3" id="KW-0804">Transcription</keyword>
<dbReference type="InterPro" id="IPR001647">
    <property type="entry name" value="HTH_TetR"/>
</dbReference>
<dbReference type="AlphaFoldDB" id="A0A4R2CXA3"/>
<dbReference type="Pfam" id="PF16925">
    <property type="entry name" value="TetR_C_13"/>
    <property type="match status" value="1"/>
</dbReference>
<sequence length="207" mass="22019">MAPRGRPRAFDRDAALRKAMEVFWAKGYERASLADLTEAMGINAPSLYAAFTSKEALFQEALALYSATEGCDIWEGVPAAPTARAACAHLLRATAEAFARDEKRRGCLVVLSAPQTEGSSPSICEALKHHRAATTAVLRERLRRAVAEGDLPAAADVEAITAYVVTVQHGLSIQARDGASRETLLAIADCAMAGWENLVSVGRPPAA</sequence>
<evidence type="ECO:0000313" key="6">
    <source>
        <dbReference type="EMBL" id="TCN45555.1"/>
    </source>
</evidence>
<dbReference type="InterPro" id="IPR036271">
    <property type="entry name" value="Tet_transcr_reg_TetR-rel_C_sf"/>
</dbReference>
<keyword evidence="1" id="KW-0805">Transcription regulation</keyword>
<feature type="DNA-binding region" description="H-T-H motif" evidence="4">
    <location>
        <begin position="32"/>
        <end position="51"/>
    </location>
</feature>
<feature type="domain" description="HTH tetR-type" evidence="5">
    <location>
        <begin position="9"/>
        <end position="69"/>
    </location>
</feature>
<dbReference type="PANTHER" id="PTHR47506">
    <property type="entry name" value="TRANSCRIPTIONAL REGULATORY PROTEIN"/>
    <property type="match status" value="1"/>
</dbReference>
<evidence type="ECO:0000313" key="7">
    <source>
        <dbReference type="Proteomes" id="UP000295351"/>
    </source>
</evidence>
<evidence type="ECO:0000259" key="5">
    <source>
        <dbReference type="PROSITE" id="PS50977"/>
    </source>
</evidence>
<dbReference type="PROSITE" id="PS50977">
    <property type="entry name" value="HTH_TETR_2"/>
    <property type="match status" value="1"/>
</dbReference>
<accession>A0A4R2CXA3</accession>
<organism evidence="6 7">
    <name type="scientific">Shinella granuli</name>
    <dbReference type="NCBI Taxonomy" id="323621"/>
    <lineage>
        <taxon>Bacteria</taxon>
        <taxon>Pseudomonadati</taxon>
        <taxon>Pseudomonadota</taxon>
        <taxon>Alphaproteobacteria</taxon>
        <taxon>Hyphomicrobiales</taxon>
        <taxon>Rhizobiaceae</taxon>
        <taxon>Shinella</taxon>
    </lineage>
</organism>
<dbReference type="InterPro" id="IPR009057">
    <property type="entry name" value="Homeodomain-like_sf"/>
</dbReference>
<dbReference type="Pfam" id="PF00440">
    <property type="entry name" value="TetR_N"/>
    <property type="match status" value="1"/>
</dbReference>
<dbReference type="SUPFAM" id="SSF46689">
    <property type="entry name" value="Homeodomain-like"/>
    <property type="match status" value="1"/>
</dbReference>
<name>A0A4R2CXA3_SHIGR</name>
<dbReference type="Proteomes" id="UP000295351">
    <property type="component" value="Unassembled WGS sequence"/>
</dbReference>
<dbReference type="PROSITE" id="PS01081">
    <property type="entry name" value="HTH_TETR_1"/>
    <property type="match status" value="1"/>
</dbReference>
<dbReference type="Gene3D" id="1.10.10.60">
    <property type="entry name" value="Homeodomain-like"/>
    <property type="match status" value="1"/>
</dbReference>
<dbReference type="InterPro" id="IPR023772">
    <property type="entry name" value="DNA-bd_HTH_TetR-type_CS"/>
</dbReference>
<evidence type="ECO:0000256" key="1">
    <source>
        <dbReference type="ARBA" id="ARBA00023015"/>
    </source>
</evidence>
<dbReference type="EMBL" id="SLVX01000006">
    <property type="protein sequence ID" value="TCN45555.1"/>
    <property type="molecule type" value="Genomic_DNA"/>
</dbReference>
<dbReference type="GO" id="GO:0003677">
    <property type="term" value="F:DNA binding"/>
    <property type="evidence" value="ECO:0007669"/>
    <property type="project" value="UniProtKB-UniRule"/>
</dbReference>
<evidence type="ECO:0000256" key="2">
    <source>
        <dbReference type="ARBA" id="ARBA00023125"/>
    </source>
</evidence>
<dbReference type="Gene3D" id="1.10.357.10">
    <property type="entry name" value="Tetracycline Repressor, domain 2"/>
    <property type="match status" value="1"/>
</dbReference>
<comment type="caution">
    <text evidence="6">The sequence shown here is derived from an EMBL/GenBank/DDBJ whole genome shotgun (WGS) entry which is preliminary data.</text>
</comment>
<evidence type="ECO:0000256" key="3">
    <source>
        <dbReference type="ARBA" id="ARBA00023163"/>
    </source>
</evidence>
<dbReference type="InterPro" id="IPR011075">
    <property type="entry name" value="TetR_C"/>
</dbReference>
<dbReference type="RefSeq" id="WP_133034266.1">
    <property type="nucleotide sequence ID" value="NZ_BAABEI010000012.1"/>
</dbReference>
<proteinExistence type="predicted"/>
<reference evidence="6 7" key="1">
    <citation type="submission" date="2019-03" db="EMBL/GenBank/DDBJ databases">
        <title>Genomic Encyclopedia of Type Strains, Phase IV (KMG-IV): sequencing the most valuable type-strain genomes for metagenomic binning, comparative biology and taxonomic classification.</title>
        <authorList>
            <person name="Goeker M."/>
        </authorList>
    </citation>
    <scope>NUCLEOTIDE SEQUENCE [LARGE SCALE GENOMIC DNA]</scope>
    <source>
        <strain evidence="6 7">DSM 18401</strain>
    </source>
</reference>
<protein>
    <submittedName>
        <fullName evidence="6">TetR family transcriptional regulator</fullName>
    </submittedName>
</protein>
<dbReference type="PANTHER" id="PTHR47506:SF1">
    <property type="entry name" value="HTH-TYPE TRANSCRIPTIONAL REGULATOR YJDC"/>
    <property type="match status" value="1"/>
</dbReference>